<feature type="compositionally biased region" description="Basic and acidic residues" evidence="1">
    <location>
        <begin position="708"/>
        <end position="718"/>
    </location>
</feature>
<organism evidence="2 3">
    <name type="scientific">Cymbomonas tetramitiformis</name>
    <dbReference type="NCBI Taxonomy" id="36881"/>
    <lineage>
        <taxon>Eukaryota</taxon>
        <taxon>Viridiplantae</taxon>
        <taxon>Chlorophyta</taxon>
        <taxon>Pyramimonadophyceae</taxon>
        <taxon>Pyramimonadales</taxon>
        <taxon>Pyramimonadaceae</taxon>
        <taxon>Cymbomonas</taxon>
    </lineage>
</organism>
<dbReference type="EMBL" id="LGRX02002029">
    <property type="protein sequence ID" value="KAK3284981.1"/>
    <property type="molecule type" value="Genomic_DNA"/>
</dbReference>
<feature type="region of interest" description="Disordered" evidence="1">
    <location>
        <begin position="796"/>
        <end position="866"/>
    </location>
</feature>
<feature type="region of interest" description="Disordered" evidence="1">
    <location>
        <begin position="654"/>
        <end position="718"/>
    </location>
</feature>
<feature type="compositionally biased region" description="Basic and acidic residues" evidence="1">
    <location>
        <begin position="17"/>
        <end position="35"/>
    </location>
</feature>
<evidence type="ECO:0000256" key="1">
    <source>
        <dbReference type="SAM" id="MobiDB-lite"/>
    </source>
</evidence>
<feature type="compositionally biased region" description="Low complexity" evidence="1">
    <location>
        <begin position="675"/>
        <end position="689"/>
    </location>
</feature>
<evidence type="ECO:0000313" key="3">
    <source>
        <dbReference type="Proteomes" id="UP001190700"/>
    </source>
</evidence>
<gene>
    <name evidence="2" type="ORF">CYMTET_7400</name>
</gene>
<feature type="compositionally biased region" description="Polar residues" evidence="1">
    <location>
        <begin position="446"/>
        <end position="457"/>
    </location>
</feature>
<dbReference type="Proteomes" id="UP001190700">
    <property type="component" value="Unassembled WGS sequence"/>
</dbReference>
<accession>A0AAE0GVQ8</accession>
<feature type="region of interest" description="Disordered" evidence="1">
    <location>
        <begin position="754"/>
        <end position="773"/>
    </location>
</feature>
<protein>
    <submittedName>
        <fullName evidence="2">Uncharacterized protein</fullName>
    </submittedName>
</protein>
<feature type="compositionally biased region" description="Basic and acidic residues" evidence="1">
    <location>
        <begin position="804"/>
        <end position="817"/>
    </location>
</feature>
<dbReference type="AlphaFoldDB" id="A0AAE0GVQ8"/>
<sequence>MVGTENIGDDMETDGVVVERQEIPAEVERQREENGFRFTIRKRGVGDRSPGQPQERQSRYRGPKGAGKGQNQQAVNEKATEAVFASVSGGLRYTGPRPSLQEEGTGLEEFMKAEETQQQPDPSGEDSIDRLIRYACDNILDERQGLYQHAKGGELELPYGTATIEKGRIITYFTAGVTEGGEVHPHWRVKRAGYSVSIGPIEADKEQTAQLIAGTKELMEELFPGGVHTLITEGEHRPDIDWVGGKARNIDMAFTTEKAAAAYLVTTYARIPVPCIPVGIDFFPRGTIAFPRTRLYDPNREYVRQSIRDHTQILAVSESFVGKELDELSVPLLVFHINNPDKVFTVAKGGPRDTQQEVLNRNSICVTLTDRQAADRFRSQAEGYFQNIGKVYTERVETDRSALSRIRDHECVLIDREGHIQREEDKDALVEQVEKHLQTARGVSGKQLQPHPTTRVNPGSRDGQPRTWVRDTRGGHYVIALEPEAYDWLAEEGIQSIEVYLPGTGDRTAVNRIRLEVGQYSKAGNRHKHSEGQQYNPKPVNLETSFAKAAQTAAKAASEEVAAAGRARERELNEKIASMEQSVRDLVTTCDRGLKDTTEAALETTKVVKEHKTLFDNYTVAWTHQTEALLANSRQLTSILQGFAVNAGIALHPGPPQIQHTTQQPLPNPNPQYPQPYQQLPAPPIQQQQYGGSGRDPRQGQQEQGEDPAAKRQREDPKVLVAEAELRLARLKAEAQVLGGGQDIPALPHLHVQGARGGERGTAHQKQNRRSAAAHRALVSPLCFPNVCVEEAPATARGIPGPRATREQAHSRSHHENLFASLAASQRPEAGLPSGQLNSQRQGERDSKRNGSHGVQGNHIDEGREA</sequence>
<feature type="region of interest" description="Disordered" evidence="1">
    <location>
        <begin position="440"/>
        <end position="469"/>
    </location>
</feature>
<feature type="region of interest" description="Disordered" evidence="1">
    <location>
        <begin position="1"/>
        <end position="77"/>
    </location>
</feature>
<name>A0AAE0GVQ8_9CHLO</name>
<comment type="caution">
    <text evidence="2">The sequence shown here is derived from an EMBL/GenBank/DDBJ whole genome shotgun (WGS) entry which is preliminary data.</text>
</comment>
<evidence type="ECO:0000313" key="2">
    <source>
        <dbReference type="EMBL" id="KAK3284981.1"/>
    </source>
</evidence>
<reference evidence="2 3" key="1">
    <citation type="journal article" date="2015" name="Genome Biol. Evol.">
        <title>Comparative Genomics of a Bacterivorous Green Alga Reveals Evolutionary Causalities and Consequences of Phago-Mixotrophic Mode of Nutrition.</title>
        <authorList>
            <person name="Burns J.A."/>
            <person name="Paasch A."/>
            <person name="Narechania A."/>
            <person name="Kim E."/>
        </authorList>
    </citation>
    <scope>NUCLEOTIDE SEQUENCE [LARGE SCALE GENOMIC DNA]</scope>
    <source>
        <strain evidence="2 3">PLY_AMNH</strain>
    </source>
</reference>
<keyword evidence="3" id="KW-1185">Reference proteome</keyword>
<proteinExistence type="predicted"/>